<reference evidence="1" key="1">
    <citation type="submission" date="2018-05" db="EMBL/GenBank/DDBJ databases">
        <authorList>
            <person name="Lanie J.A."/>
            <person name="Ng W.-L."/>
            <person name="Kazmierczak K.M."/>
            <person name="Andrzejewski T.M."/>
            <person name="Davidsen T.M."/>
            <person name="Wayne K.J."/>
            <person name="Tettelin H."/>
            <person name="Glass J.I."/>
            <person name="Rusch D."/>
            <person name="Podicherti R."/>
            <person name="Tsui H.-C.T."/>
            <person name="Winkler M.E."/>
        </authorList>
    </citation>
    <scope>NUCLEOTIDE SEQUENCE</scope>
</reference>
<accession>A0A382CFR2</accession>
<dbReference type="EMBL" id="UINC01034015">
    <property type="protein sequence ID" value="SVB24193.1"/>
    <property type="molecule type" value="Genomic_DNA"/>
</dbReference>
<dbReference type="AlphaFoldDB" id="A0A382CFR2"/>
<proteinExistence type="predicted"/>
<name>A0A382CFR2_9ZZZZ</name>
<organism evidence="1">
    <name type="scientific">marine metagenome</name>
    <dbReference type="NCBI Taxonomy" id="408172"/>
    <lineage>
        <taxon>unclassified sequences</taxon>
        <taxon>metagenomes</taxon>
        <taxon>ecological metagenomes</taxon>
    </lineage>
</organism>
<gene>
    <name evidence="1" type="ORF">METZ01_LOCUS177047</name>
</gene>
<sequence>MVFARAHIAMNEARDEFHAEIASTHEEQARERARAAFDEKVALIFSEHELAREDYERIVLIVSLDAMVRELLEEIMVELAVGPPANNG</sequence>
<evidence type="ECO:0000313" key="1">
    <source>
        <dbReference type="EMBL" id="SVB24193.1"/>
    </source>
</evidence>
<protein>
    <submittedName>
        <fullName evidence="1">Uncharacterized protein</fullName>
    </submittedName>
</protein>